<comment type="caution">
    <text evidence="1">The sequence shown here is derived from an EMBL/GenBank/DDBJ whole genome shotgun (WGS) entry which is preliminary data.</text>
</comment>
<name>A0A6A4SP40_SCOMX</name>
<sequence length="346" mass="39842">MTHFLLNILNSVIDSVPEFQVTRTNLQFCLMIPLSNDRGKEAAASSASSTAVNTFSDLSRKHNDYNMITMTAEMMMMMVVALKDSIPKRRCDRTVIFRVNGIIHPLISHFHFFSNNFWEILNSKELNFKDVSCGSTGNEKVRIIRQCVLMHLYSFFCSNLISGTSDAVNMLVKSCPYSAPTPLKTPSCHIHTKPGRIHFKCGMLTDIRLTLRAITTSYTDVPHGCEREGMLHRMKAQPRQEYVAIFLMPLPHLELASLIFHMRKCFHHSFIEIRRVMCQSLADQQRCSCVCPVRRYFLVFFRHSRCCAAACRYFCRKCQHADWNESCPDETLWALTAVPIFDHYAM</sequence>
<organism evidence="1 2">
    <name type="scientific">Scophthalmus maximus</name>
    <name type="common">Turbot</name>
    <name type="synonym">Psetta maxima</name>
    <dbReference type="NCBI Taxonomy" id="52904"/>
    <lineage>
        <taxon>Eukaryota</taxon>
        <taxon>Metazoa</taxon>
        <taxon>Chordata</taxon>
        <taxon>Craniata</taxon>
        <taxon>Vertebrata</taxon>
        <taxon>Euteleostomi</taxon>
        <taxon>Actinopterygii</taxon>
        <taxon>Neopterygii</taxon>
        <taxon>Teleostei</taxon>
        <taxon>Neoteleostei</taxon>
        <taxon>Acanthomorphata</taxon>
        <taxon>Carangaria</taxon>
        <taxon>Pleuronectiformes</taxon>
        <taxon>Pleuronectoidei</taxon>
        <taxon>Scophthalmidae</taxon>
        <taxon>Scophthalmus</taxon>
    </lineage>
</organism>
<dbReference type="Proteomes" id="UP000438429">
    <property type="component" value="Unassembled WGS sequence"/>
</dbReference>
<proteinExistence type="predicted"/>
<dbReference type="AlphaFoldDB" id="A0A6A4SP40"/>
<evidence type="ECO:0000313" key="1">
    <source>
        <dbReference type="EMBL" id="KAF0032102.1"/>
    </source>
</evidence>
<evidence type="ECO:0000313" key="2">
    <source>
        <dbReference type="Proteomes" id="UP000438429"/>
    </source>
</evidence>
<reference evidence="1 2" key="1">
    <citation type="submission" date="2019-06" db="EMBL/GenBank/DDBJ databases">
        <title>Draft genomes of female and male turbot (Scophthalmus maximus).</title>
        <authorList>
            <person name="Xu H."/>
            <person name="Xu X.-W."/>
            <person name="Shao C."/>
            <person name="Chen S."/>
        </authorList>
    </citation>
    <scope>NUCLEOTIDE SEQUENCE [LARGE SCALE GENOMIC DNA]</scope>
    <source>
        <strain evidence="1">Ysfricsl-2016a</strain>
        <tissue evidence="1">Blood</tissue>
    </source>
</reference>
<protein>
    <submittedName>
        <fullName evidence="1">Uncharacterized protein</fullName>
    </submittedName>
</protein>
<dbReference type="EMBL" id="VEVO01000014">
    <property type="protein sequence ID" value="KAF0032102.1"/>
    <property type="molecule type" value="Genomic_DNA"/>
</dbReference>
<gene>
    <name evidence="1" type="ORF">F2P81_016657</name>
</gene>
<accession>A0A6A4SP40</accession>